<feature type="domain" description="Stress-response A/B barrel" evidence="2">
    <location>
        <begin position="7"/>
        <end position="101"/>
    </location>
</feature>
<dbReference type="PROSITE" id="PS51502">
    <property type="entry name" value="S_R_A_B_BARREL"/>
    <property type="match status" value="1"/>
</dbReference>
<dbReference type="PANTHER" id="PTHR33178:SF10">
    <property type="entry name" value="STRESS-RESPONSE A_B BARREL DOMAIN-CONTAINING PROTEIN"/>
    <property type="match status" value="1"/>
</dbReference>
<comment type="subunit">
    <text evidence="1">Homodimer.</text>
</comment>
<evidence type="ECO:0000313" key="3">
    <source>
        <dbReference type="EMBL" id="JAG99197.1"/>
    </source>
</evidence>
<reference evidence="3" key="1">
    <citation type="submission" date="2015-03" db="EMBL/GenBank/DDBJ databases">
        <title>A transcriptome of Araucaria cunninghamii, an australian fine timber species.</title>
        <authorList>
            <person name="Jing Yi C.J.Y."/>
            <person name="Yin San L.Y.S."/>
            <person name="Abdul Karim S.S."/>
            <person name="Wan Azmi N.N."/>
            <person name="Hercus R.R."/>
            <person name="Croft L.L."/>
        </authorList>
    </citation>
    <scope>NUCLEOTIDE SEQUENCE</scope>
    <source>
        <strain evidence="3">MI0301</strain>
        <tissue evidence="3">Leaf</tissue>
    </source>
</reference>
<name>A0A0D6R5S8_ARACU</name>
<evidence type="ECO:0000259" key="2">
    <source>
        <dbReference type="PROSITE" id="PS51502"/>
    </source>
</evidence>
<dbReference type="PANTHER" id="PTHR33178">
    <property type="match status" value="1"/>
</dbReference>
<evidence type="ECO:0000256" key="1">
    <source>
        <dbReference type="ARBA" id="ARBA00011738"/>
    </source>
</evidence>
<dbReference type="EMBL" id="GCKF01005809">
    <property type="protein sequence ID" value="JAG99197.1"/>
    <property type="molecule type" value="Transcribed_RNA"/>
</dbReference>
<dbReference type="InterPro" id="IPR044662">
    <property type="entry name" value="HS1/DABB1-like"/>
</dbReference>
<dbReference type="InterPro" id="IPR011008">
    <property type="entry name" value="Dimeric_a/b-barrel"/>
</dbReference>
<proteinExistence type="predicted"/>
<protein>
    <recommendedName>
        <fullName evidence="2">Stress-response A/B barrel domain-containing protein</fullName>
    </recommendedName>
</protein>
<dbReference type="AlphaFoldDB" id="A0A0D6R5S8"/>
<dbReference type="SUPFAM" id="SSF54909">
    <property type="entry name" value="Dimeric alpha+beta barrel"/>
    <property type="match status" value="1"/>
</dbReference>
<dbReference type="EMBL" id="GCKF01005810">
    <property type="protein sequence ID" value="JAG99196.1"/>
    <property type="molecule type" value="Transcribed_RNA"/>
</dbReference>
<organism evidence="3">
    <name type="scientific">Araucaria cunninghamii</name>
    <name type="common">Hoop pine</name>
    <name type="synonym">Moreton Bay pine</name>
    <dbReference type="NCBI Taxonomy" id="56994"/>
    <lineage>
        <taxon>Eukaryota</taxon>
        <taxon>Viridiplantae</taxon>
        <taxon>Streptophyta</taxon>
        <taxon>Embryophyta</taxon>
        <taxon>Tracheophyta</taxon>
        <taxon>Spermatophyta</taxon>
        <taxon>Pinopsida</taxon>
        <taxon>Pinidae</taxon>
        <taxon>Conifers II</taxon>
        <taxon>Araucariales</taxon>
        <taxon>Araucariaceae</taxon>
        <taxon>Araucaria</taxon>
    </lineage>
</organism>
<dbReference type="Gene3D" id="3.30.70.100">
    <property type="match status" value="1"/>
</dbReference>
<sequence>MASLGVLKHVLLVKFKDNIPPGRIEELIKAFANLVNLIEPLKSFEWGEDVSVENKQQGFTHVFECMFDTDEGRDAYLAHPAHVEFANQVLPATEKYIVVDYRPTRII</sequence>
<dbReference type="Pfam" id="PF07876">
    <property type="entry name" value="Dabb"/>
    <property type="match status" value="1"/>
</dbReference>
<accession>A0A0D6R5S8</accession>
<dbReference type="InterPro" id="IPR013097">
    <property type="entry name" value="Dabb"/>
</dbReference>
<dbReference type="SMART" id="SM00886">
    <property type="entry name" value="Dabb"/>
    <property type="match status" value="1"/>
</dbReference>